<dbReference type="InterPro" id="IPR055285">
    <property type="entry name" value="ANKRD13_C"/>
</dbReference>
<feature type="repeat" description="ANK" evidence="11">
    <location>
        <begin position="89"/>
        <end position="121"/>
    </location>
</feature>
<dbReference type="FunFam" id="4.10.1000.10:FF:000001">
    <property type="entry name" value="zinc finger CCCH domain-containing protein 15-like"/>
    <property type="match status" value="1"/>
</dbReference>
<evidence type="ECO:0000259" key="14">
    <source>
        <dbReference type="PROSITE" id="PS50103"/>
    </source>
</evidence>
<evidence type="ECO:0000313" key="15">
    <source>
        <dbReference type="EMBL" id="PRW33820.1"/>
    </source>
</evidence>
<feature type="domain" description="C3H1-type" evidence="14">
    <location>
        <begin position="705"/>
        <end position="733"/>
    </location>
</feature>
<feature type="domain" description="C3H1-type" evidence="14">
    <location>
        <begin position="743"/>
        <end position="771"/>
    </location>
</feature>
<evidence type="ECO:0000256" key="7">
    <source>
        <dbReference type="ARBA" id="ARBA00023043"/>
    </source>
</evidence>
<feature type="compositionally biased region" description="Polar residues" evidence="13">
    <location>
        <begin position="781"/>
        <end position="792"/>
    </location>
</feature>
<organism evidence="15 16">
    <name type="scientific">Chlorella sorokiniana</name>
    <name type="common">Freshwater green alga</name>
    <dbReference type="NCBI Taxonomy" id="3076"/>
    <lineage>
        <taxon>Eukaryota</taxon>
        <taxon>Viridiplantae</taxon>
        <taxon>Chlorophyta</taxon>
        <taxon>core chlorophytes</taxon>
        <taxon>Trebouxiophyceae</taxon>
        <taxon>Chlorellales</taxon>
        <taxon>Chlorellaceae</taxon>
        <taxon>Chlorella clade</taxon>
        <taxon>Chlorella</taxon>
    </lineage>
</organism>
<evidence type="ECO:0000256" key="10">
    <source>
        <dbReference type="ARBA" id="ARBA00037107"/>
    </source>
</evidence>
<dbReference type="InterPro" id="IPR021832">
    <property type="entry name" value="ANKRD13"/>
</dbReference>
<feature type="compositionally biased region" description="Low complexity" evidence="13">
    <location>
        <begin position="997"/>
        <end position="1007"/>
    </location>
</feature>
<evidence type="ECO:0000313" key="16">
    <source>
        <dbReference type="Proteomes" id="UP000239899"/>
    </source>
</evidence>
<feature type="compositionally biased region" description="Low complexity" evidence="13">
    <location>
        <begin position="1043"/>
        <end position="1058"/>
    </location>
</feature>
<keyword evidence="7 11" id="KW-0040">ANK repeat</keyword>
<feature type="region of interest" description="Disordered" evidence="13">
    <location>
        <begin position="353"/>
        <end position="443"/>
    </location>
</feature>
<feature type="compositionally biased region" description="Pro residues" evidence="13">
    <location>
        <begin position="362"/>
        <end position="376"/>
    </location>
</feature>
<name>A0A2P6THQ8_CHLSO</name>
<evidence type="ECO:0000256" key="6">
    <source>
        <dbReference type="ARBA" id="ARBA00022833"/>
    </source>
</evidence>
<evidence type="ECO:0000256" key="12">
    <source>
        <dbReference type="PROSITE-ProRule" id="PRU00723"/>
    </source>
</evidence>
<evidence type="ECO:0000256" key="3">
    <source>
        <dbReference type="ARBA" id="ARBA00022737"/>
    </source>
</evidence>
<evidence type="ECO:0000256" key="11">
    <source>
        <dbReference type="PROSITE-ProRule" id="PRU00023"/>
    </source>
</evidence>
<keyword evidence="4 12" id="KW-0863">Zinc-finger</keyword>
<dbReference type="Pfam" id="PF00642">
    <property type="entry name" value="zf-CCCH"/>
    <property type="match status" value="2"/>
</dbReference>
<dbReference type="PROSITE" id="PS50088">
    <property type="entry name" value="ANK_REPEAT"/>
    <property type="match status" value="1"/>
</dbReference>
<dbReference type="SMART" id="SM00356">
    <property type="entry name" value="ZnF_C3H1"/>
    <property type="match status" value="2"/>
</dbReference>
<dbReference type="OrthoDB" id="1585644at2759"/>
<dbReference type="PANTHER" id="PTHR12447">
    <property type="entry name" value="ANKYRIN REPEAT DOMAIN-CONTAINING PROTEIN 13"/>
    <property type="match status" value="1"/>
</dbReference>
<comment type="subcellular location">
    <subcellularLocation>
        <location evidence="1">Endoplasmic reticulum membrane</location>
    </subcellularLocation>
</comment>
<evidence type="ECO:0000256" key="5">
    <source>
        <dbReference type="ARBA" id="ARBA00022824"/>
    </source>
</evidence>
<dbReference type="PANTHER" id="PTHR12447:SF25">
    <property type="entry name" value="ANKYRIN REPEAT DOMAIN-CONTAINING PROTEIN 13C"/>
    <property type="match status" value="1"/>
</dbReference>
<gene>
    <name evidence="15" type="ORF">C2E21_7484</name>
</gene>
<dbReference type="InterPro" id="IPR036855">
    <property type="entry name" value="Znf_CCCH_sf"/>
</dbReference>
<sequence length="1075" mass="111683">MSWLKKDLALLSRTAEEEFYEALAQAHDKESAGDGTGEEEHGEWLHASEEGSTAHGLALHRAAFDGNLEELAHLLPSLSLRQKIQLDSQGNTALHVAVLRRQYGAIHVLLEGGVPADVKNERMWNPIDEAVALRDAEAAKVLYTRLLADAKKAKRAKKEQLVKIMEQHLPDFEMQLAWQLGSPLFGLLLKHYAPSDTYKIWKVGNLLRVDGTLMGIDDKKRTLIPRWKRGHFSLLVNGGATPTAAYLVDHTTRTYYDLYRERKAHLKSIDVEVAEMIAEGAGKVRMVDADVDFQPVKTWLGRQATEKVEGWDCEVYEASGSLVAATWQKAPVVLPPDCSFEEYLTMELPADVTDEMPLAPGDSPPAKPKQTPPAPATPLASSSSMGGQGSPRSSGDPKHASFSPAPSSSAFSSASSSMGEPPDSPRSPRGGGGGGGGSKKKSKTFSSRCWLARHYPISLAHVIPLLEVVAAGNKHFAQAASYLRQFESSEETFPVKVQVPLMWTVYLQLAFRHFVLLGPDAEARQPGFFELPPGYSLDRMEEGDIVAKKAEPLLERFDSGTGLPAAAPFDLRCSLDGLLEGPLAQPSAQLPLGSAADAVQGWAAAAAPGGTAADLGSTAASALGLGAAGLLPADALQQLAALQQQQALAQALSTDPLLSLTNLIAAQQGLSARVQELLLLKHQLQAVVPQRTSGIRGTGPLANPLYKTELCRSWEETGSCRYGAKCQFAHGREELRPVVRHPKYKTEVCRTFAQSGTCPYGTRCRFIHSTMPGSPAVSARAGSTTPSANGASTPPAPSRDASYGSLSGLGGPVASPATPPLAAFVPTTPSTPAPGLLPGATVPASPAGLAGLHGLGLGTTAVDASTLAALLSLQGAAAGYGTSPTLGGGYGTPTAAASPYNHAATFGQAAYGQTSPAANNSGVLEALTSLLGGSSVPSPVATPPLTAAAGALGVVGPPAGLSPIGTTTAASRLAAVSTAMPASLQAAAMQGHFPSAPGTPAGPAAAPVMRRSISDSDPSTPGGSLKRLPIFEALIHEEGGPRASSAGPTAGCPAAGCEAGRRSTSFDSIAALSAC</sequence>
<dbReference type="FunFam" id="4.10.1000.10:FF:000002">
    <property type="entry name" value="Zinc finger protein 36, C3H1 type-like 1"/>
    <property type="match status" value="1"/>
</dbReference>
<dbReference type="Pfam" id="PF11904">
    <property type="entry name" value="ANKRD13_C"/>
    <property type="match status" value="1"/>
</dbReference>
<feature type="zinc finger region" description="C3H1-type" evidence="12">
    <location>
        <begin position="705"/>
        <end position="733"/>
    </location>
</feature>
<proteinExistence type="predicted"/>
<keyword evidence="2 12" id="KW-0479">Metal-binding</keyword>
<keyword evidence="9" id="KW-0143">Chaperone</keyword>
<keyword evidence="8" id="KW-0472">Membrane</keyword>
<feature type="compositionally biased region" description="Low complexity" evidence="13">
    <location>
        <begin position="400"/>
        <end position="417"/>
    </location>
</feature>
<dbReference type="InterPro" id="IPR036770">
    <property type="entry name" value="Ankyrin_rpt-contain_sf"/>
</dbReference>
<evidence type="ECO:0000256" key="2">
    <source>
        <dbReference type="ARBA" id="ARBA00022723"/>
    </source>
</evidence>
<dbReference type="Gene3D" id="1.25.40.20">
    <property type="entry name" value="Ankyrin repeat-containing domain"/>
    <property type="match status" value="1"/>
</dbReference>
<comment type="caution">
    <text evidence="15">The sequence shown here is derived from an EMBL/GenBank/DDBJ whole genome shotgun (WGS) entry which is preliminary data.</text>
</comment>
<evidence type="ECO:0000256" key="9">
    <source>
        <dbReference type="ARBA" id="ARBA00023186"/>
    </source>
</evidence>
<dbReference type="PROSITE" id="PS50103">
    <property type="entry name" value="ZF_C3H1"/>
    <property type="match status" value="2"/>
</dbReference>
<feature type="zinc finger region" description="C3H1-type" evidence="12">
    <location>
        <begin position="743"/>
        <end position="771"/>
    </location>
</feature>
<keyword evidence="5" id="KW-0256">Endoplasmic reticulum</keyword>
<feature type="region of interest" description="Disordered" evidence="13">
    <location>
        <begin position="997"/>
        <end position="1025"/>
    </location>
</feature>
<reference evidence="15 16" key="1">
    <citation type="journal article" date="2018" name="Plant J.">
        <title>Genome sequences of Chlorella sorokiniana UTEX 1602 and Micractinium conductrix SAG 241.80: implications to maltose excretion by a green alga.</title>
        <authorList>
            <person name="Arriola M.B."/>
            <person name="Velmurugan N."/>
            <person name="Zhang Y."/>
            <person name="Plunkett M.H."/>
            <person name="Hondzo H."/>
            <person name="Barney B.M."/>
        </authorList>
    </citation>
    <scope>NUCLEOTIDE SEQUENCE [LARGE SCALE GENOMIC DNA]</scope>
    <source>
        <strain evidence="16">UTEX 1602</strain>
    </source>
</reference>
<dbReference type="GO" id="GO:0005789">
    <property type="term" value="C:endoplasmic reticulum membrane"/>
    <property type="evidence" value="ECO:0007669"/>
    <property type="project" value="UniProtKB-SubCell"/>
</dbReference>
<accession>A0A2P6THQ8</accession>
<dbReference type="InterPro" id="IPR000571">
    <property type="entry name" value="Znf_CCCH"/>
</dbReference>
<keyword evidence="6 12" id="KW-0862">Zinc</keyword>
<feature type="region of interest" description="Disordered" evidence="13">
    <location>
        <begin position="775"/>
        <end position="810"/>
    </location>
</feature>
<dbReference type="SUPFAM" id="SSF48403">
    <property type="entry name" value="Ankyrin repeat"/>
    <property type="match status" value="1"/>
</dbReference>
<evidence type="ECO:0000256" key="13">
    <source>
        <dbReference type="SAM" id="MobiDB-lite"/>
    </source>
</evidence>
<dbReference type="SUPFAM" id="SSF90229">
    <property type="entry name" value="CCCH zinc finger"/>
    <property type="match status" value="2"/>
</dbReference>
<dbReference type="Proteomes" id="UP000239899">
    <property type="component" value="Unassembled WGS sequence"/>
</dbReference>
<dbReference type="AlphaFoldDB" id="A0A2P6THQ8"/>
<evidence type="ECO:0000256" key="1">
    <source>
        <dbReference type="ARBA" id="ARBA00004586"/>
    </source>
</evidence>
<dbReference type="EMBL" id="LHPG02000015">
    <property type="protein sequence ID" value="PRW33820.1"/>
    <property type="molecule type" value="Genomic_DNA"/>
</dbReference>
<dbReference type="PROSITE" id="PS50297">
    <property type="entry name" value="ANK_REP_REGION"/>
    <property type="match status" value="1"/>
</dbReference>
<evidence type="ECO:0000256" key="8">
    <source>
        <dbReference type="ARBA" id="ARBA00023136"/>
    </source>
</evidence>
<evidence type="ECO:0000256" key="4">
    <source>
        <dbReference type="ARBA" id="ARBA00022771"/>
    </source>
</evidence>
<protein>
    <submittedName>
        <fullName evidence="15">Ankyrin repeat domain-containing 13C isoform A</fullName>
    </submittedName>
</protein>
<keyword evidence="16" id="KW-1185">Reference proteome</keyword>
<dbReference type="GO" id="GO:0010468">
    <property type="term" value="P:regulation of gene expression"/>
    <property type="evidence" value="ECO:0007669"/>
    <property type="project" value="UniProtKB-ARBA"/>
</dbReference>
<dbReference type="GO" id="GO:0008270">
    <property type="term" value="F:zinc ion binding"/>
    <property type="evidence" value="ECO:0007669"/>
    <property type="project" value="UniProtKB-KW"/>
</dbReference>
<feature type="region of interest" description="Disordered" evidence="13">
    <location>
        <begin position="1039"/>
        <end position="1060"/>
    </location>
</feature>
<keyword evidence="3" id="KW-0677">Repeat</keyword>
<comment type="function">
    <text evidence="10">Acts as a molecular chaperone for G protein-coupled receptors, regulating their biogenesis and exit from the ER.</text>
</comment>
<dbReference type="Gene3D" id="4.10.1000.10">
    <property type="entry name" value="Zinc finger, CCCH-type"/>
    <property type="match status" value="2"/>
</dbReference>
<dbReference type="InterPro" id="IPR002110">
    <property type="entry name" value="Ankyrin_rpt"/>
</dbReference>